<reference evidence="1 2" key="2">
    <citation type="submission" date="2015-01" db="EMBL/GenBank/DDBJ databases">
        <authorList>
            <consortium name="NBRP consortium"/>
            <person name="Sawabe T."/>
            <person name="Meirelles P."/>
            <person name="Feng G."/>
            <person name="Sayaka M."/>
            <person name="Hattori M."/>
            <person name="Ohkuma M."/>
        </authorList>
    </citation>
    <scope>NUCLEOTIDE SEQUENCE [LARGE SCALE GENOMIC DNA]</scope>
    <source>
        <strain evidence="1 2">JCM19232</strain>
    </source>
</reference>
<protein>
    <submittedName>
        <fullName evidence="1">Uncharacterized protein</fullName>
    </submittedName>
</protein>
<dbReference type="Proteomes" id="UP000031670">
    <property type="component" value="Unassembled WGS sequence"/>
</dbReference>
<evidence type="ECO:0000313" key="1">
    <source>
        <dbReference type="EMBL" id="GAM63548.1"/>
    </source>
</evidence>
<dbReference type="AlphaFoldDB" id="A0A0B8PKD8"/>
<proteinExistence type="predicted"/>
<evidence type="ECO:0000313" key="2">
    <source>
        <dbReference type="Proteomes" id="UP000031670"/>
    </source>
</evidence>
<comment type="caution">
    <text evidence="1">The sequence shown here is derived from an EMBL/GenBank/DDBJ whole genome shotgun (WGS) entry which is preliminary data.</text>
</comment>
<reference evidence="1 2" key="1">
    <citation type="submission" date="2015-01" db="EMBL/GenBank/DDBJ databases">
        <title>Vibrio sp. C5 JCM 19232 whole genome shotgun sequence.</title>
        <authorList>
            <person name="Sawabe T."/>
            <person name="Meirelles P."/>
            <person name="Feng G."/>
            <person name="Sayaka M."/>
            <person name="Hattori M."/>
            <person name="Ohkuma M."/>
        </authorList>
    </citation>
    <scope>NUCLEOTIDE SEQUENCE [LARGE SCALE GENOMIC DNA]</scope>
    <source>
        <strain evidence="1 2">JCM19232</strain>
    </source>
</reference>
<organism evidence="1 2">
    <name type="scientific">Vibrio ishigakensis</name>
    <dbReference type="NCBI Taxonomy" id="1481914"/>
    <lineage>
        <taxon>Bacteria</taxon>
        <taxon>Pseudomonadati</taxon>
        <taxon>Pseudomonadota</taxon>
        <taxon>Gammaproteobacteria</taxon>
        <taxon>Vibrionales</taxon>
        <taxon>Vibrionaceae</taxon>
        <taxon>Vibrio</taxon>
    </lineage>
</organism>
<name>A0A0B8PKD8_9VIBR</name>
<gene>
    <name evidence="1" type="ORF">JCM19232_2528</name>
</gene>
<sequence>MGSRACPVAAEFINSGVSQAQVPLSTQAKIGTMVLVEKEGKRYIIGLHGEQSHTKARIEYAKEIFMESKF</sequence>
<accession>A0A0B8PKD8</accession>
<dbReference type="EMBL" id="BBSA01000009">
    <property type="protein sequence ID" value="GAM63548.1"/>
    <property type="molecule type" value="Genomic_DNA"/>
</dbReference>